<name>A0A811P5R3_9POAL</name>
<evidence type="ECO:0000313" key="1">
    <source>
        <dbReference type="EMBL" id="CAD6232644.1"/>
    </source>
</evidence>
<reference evidence="1" key="1">
    <citation type="submission" date="2020-10" db="EMBL/GenBank/DDBJ databases">
        <authorList>
            <person name="Han B."/>
            <person name="Lu T."/>
            <person name="Zhao Q."/>
            <person name="Huang X."/>
            <person name="Zhao Y."/>
        </authorList>
    </citation>
    <scope>NUCLEOTIDE SEQUENCE</scope>
</reference>
<sequence>MAKLAACWSLLGCVSAPGRRVPSLRCDAGEGRPRRGCELQSARDWMSHADFYSGLPGDPISAHIDGECSPEDPLPAGMDGQVRFEAAMWLRRTFSGGASGGERRTRL</sequence>
<organism evidence="1 2">
    <name type="scientific">Miscanthus lutarioriparius</name>
    <dbReference type="NCBI Taxonomy" id="422564"/>
    <lineage>
        <taxon>Eukaryota</taxon>
        <taxon>Viridiplantae</taxon>
        <taxon>Streptophyta</taxon>
        <taxon>Embryophyta</taxon>
        <taxon>Tracheophyta</taxon>
        <taxon>Spermatophyta</taxon>
        <taxon>Magnoliopsida</taxon>
        <taxon>Liliopsida</taxon>
        <taxon>Poales</taxon>
        <taxon>Poaceae</taxon>
        <taxon>PACMAD clade</taxon>
        <taxon>Panicoideae</taxon>
        <taxon>Andropogonodae</taxon>
        <taxon>Andropogoneae</taxon>
        <taxon>Saccharinae</taxon>
        <taxon>Miscanthus</taxon>
    </lineage>
</organism>
<accession>A0A811P5R3</accession>
<evidence type="ECO:0000313" key="2">
    <source>
        <dbReference type="Proteomes" id="UP000604825"/>
    </source>
</evidence>
<keyword evidence="2" id="KW-1185">Reference proteome</keyword>
<comment type="caution">
    <text evidence="1">The sequence shown here is derived from an EMBL/GenBank/DDBJ whole genome shotgun (WGS) entry which is preliminary data.</text>
</comment>
<dbReference type="EMBL" id="CAJGYO010000005">
    <property type="protein sequence ID" value="CAD6232644.1"/>
    <property type="molecule type" value="Genomic_DNA"/>
</dbReference>
<protein>
    <submittedName>
        <fullName evidence="1">Uncharacterized protein</fullName>
    </submittedName>
</protein>
<gene>
    <name evidence="1" type="ORF">NCGR_LOCUS22260</name>
</gene>
<proteinExistence type="predicted"/>
<dbReference type="Proteomes" id="UP000604825">
    <property type="component" value="Unassembled WGS sequence"/>
</dbReference>
<dbReference type="AlphaFoldDB" id="A0A811P5R3"/>